<dbReference type="HAMAP" id="MF_01114">
    <property type="entry name" value="RecX"/>
    <property type="match status" value="1"/>
</dbReference>
<dbReference type="InterPro" id="IPR003783">
    <property type="entry name" value="Regulatory_RecX"/>
</dbReference>
<organism evidence="7 8">
    <name type="scientific">Candidatus Roizmanbacteria bacterium RIFCSPHIGHO2_01_FULL_39_24</name>
    <dbReference type="NCBI Taxonomy" id="1802032"/>
    <lineage>
        <taxon>Bacteria</taxon>
        <taxon>Candidatus Roizmaniibacteriota</taxon>
    </lineage>
</organism>
<dbReference type="PANTHER" id="PTHR33602">
    <property type="entry name" value="REGULATORY PROTEIN RECX FAMILY PROTEIN"/>
    <property type="match status" value="1"/>
</dbReference>
<reference evidence="7 8" key="1">
    <citation type="journal article" date="2016" name="Nat. Commun.">
        <title>Thousands of microbial genomes shed light on interconnected biogeochemical processes in an aquifer system.</title>
        <authorList>
            <person name="Anantharaman K."/>
            <person name="Brown C.T."/>
            <person name="Hug L.A."/>
            <person name="Sharon I."/>
            <person name="Castelle C.J."/>
            <person name="Probst A.J."/>
            <person name="Thomas B.C."/>
            <person name="Singh A."/>
            <person name="Wilkins M.J."/>
            <person name="Karaoz U."/>
            <person name="Brodie E.L."/>
            <person name="Williams K.H."/>
            <person name="Hubbard S.S."/>
            <person name="Banfield J.F."/>
        </authorList>
    </citation>
    <scope>NUCLEOTIDE SEQUENCE [LARGE SCALE GENOMIC DNA]</scope>
</reference>
<dbReference type="GO" id="GO:0006282">
    <property type="term" value="P:regulation of DNA repair"/>
    <property type="evidence" value="ECO:0007669"/>
    <property type="project" value="UniProtKB-UniRule"/>
</dbReference>
<comment type="caution">
    <text evidence="7">The sequence shown here is derived from an EMBL/GenBank/DDBJ whole genome shotgun (WGS) entry which is preliminary data.</text>
</comment>
<proteinExistence type="inferred from homology"/>
<dbReference type="EMBL" id="MFZH01000009">
    <property type="protein sequence ID" value="OGK19550.1"/>
    <property type="molecule type" value="Genomic_DNA"/>
</dbReference>
<accession>A0A1F7GKH9</accession>
<dbReference type="Proteomes" id="UP000176850">
    <property type="component" value="Unassembled WGS sequence"/>
</dbReference>
<comment type="function">
    <text evidence="5">Modulates RecA activity.</text>
</comment>
<dbReference type="Pfam" id="PF21981">
    <property type="entry name" value="RecX_HTH3"/>
    <property type="match status" value="1"/>
</dbReference>
<dbReference type="InterPro" id="IPR036388">
    <property type="entry name" value="WH-like_DNA-bd_sf"/>
</dbReference>
<protein>
    <recommendedName>
        <fullName evidence="3 5">Regulatory protein RecX</fullName>
    </recommendedName>
</protein>
<comment type="similarity">
    <text evidence="2 5">Belongs to the RecX family.</text>
</comment>
<name>A0A1F7GKH9_9BACT</name>
<feature type="domain" description="RecX third three-helical" evidence="6">
    <location>
        <begin position="111"/>
        <end position="157"/>
    </location>
</feature>
<comment type="subcellular location">
    <subcellularLocation>
        <location evidence="1 5">Cytoplasm</location>
    </subcellularLocation>
</comment>
<gene>
    <name evidence="5" type="primary">recX</name>
    <name evidence="7" type="ORF">A2799_00225</name>
</gene>
<dbReference type="AlphaFoldDB" id="A0A1F7GKH9"/>
<evidence type="ECO:0000256" key="3">
    <source>
        <dbReference type="ARBA" id="ARBA00018111"/>
    </source>
</evidence>
<dbReference type="Gene3D" id="1.10.10.10">
    <property type="entry name" value="Winged helix-like DNA-binding domain superfamily/Winged helix DNA-binding domain"/>
    <property type="match status" value="2"/>
</dbReference>
<evidence type="ECO:0000313" key="8">
    <source>
        <dbReference type="Proteomes" id="UP000176850"/>
    </source>
</evidence>
<evidence type="ECO:0000259" key="6">
    <source>
        <dbReference type="Pfam" id="PF21981"/>
    </source>
</evidence>
<keyword evidence="4 5" id="KW-0963">Cytoplasm</keyword>
<evidence type="ECO:0000256" key="2">
    <source>
        <dbReference type="ARBA" id="ARBA00009695"/>
    </source>
</evidence>
<evidence type="ECO:0000256" key="1">
    <source>
        <dbReference type="ARBA" id="ARBA00004496"/>
    </source>
</evidence>
<dbReference type="PANTHER" id="PTHR33602:SF1">
    <property type="entry name" value="REGULATORY PROTEIN RECX FAMILY PROTEIN"/>
    <property type="match status" value="1"/>
</dbReference>
<dbReference type="InterPro" id="IPR053925">
    <property type="entry name" value="RecX_HTH_3rd"/>
</dbReference>
<evidence type="ECO:0000313" key="7">
    <source>
        <dbReference type="EMBL" id="OGK19550.1"/>
    </source>
</evidence>
<sequence length="169" mass="19983">MDEHEIEDLIFQKCVSLIMGRPHSIHEMMLYIPKKLKHFEGTIRNIDEASARIIERLIEREYLDDLKFIEWWVDNRTYFRPRGVRGLMSELMQKGVDKNLLEEFFANNPVEEVELATRILIKKAKVLAELDIPTRKKKATDLLLRKGFPYSVIQVALEHLENLLYNTTN</sequence>
<evidence type="ECO:0000256" key="4">
    <source>
        <dbReference type="ARBA" id="ARBA00022490"/>
    </source>
</evidence>
<evidence type="ECO:0000256" key="5">
    <source>
        <dbReference type="HAMAP-Rule" id="MF_01114"/>
    </source>
</evidence>
<dbReference type="GO" id="GO:0005737">
    <property type="term" value="C:cytoplasm"/>
    <property type="evidence" value="ECO:0007669"/>
    <property type="project" value="UniProtKB-SubCell"/>
</dbReference>